<keyword evidence="1" id="KW-0472">Membrane</keyword>
<gene>
    <name evidence="2" type="ORF">HNQ01_003710</name>
</gene>
<evidence type="ECO:0000313" key="3">
    <source>
        <dbReference type="Proteomes" id="UP001516061"/>
    </source>
</evidence>
<keyword evidence="1" id="KW-1133">Transmembrane helix</keyword>
<evidence type="ECO:0000313" key="2">
    <source>
        <dbReference type="EMBL" id="NRT57947.1"/>
    </source>
</evidence>
<keyword evidence="1" id="KW-0812">Transmembrane</keyword>
<proteinExistence type="predicted"/>
<name>A0ABX2G6L2_9BURK</name>
<accession>A0ABX2G6L2</accession>
<dbReference type="EMBL" id="JABSNM010000021">
    <property type="protein sequence ID" value="NRT57947.1"/>
    <property type="molecule type" value="Genomic_DNA"/>
</dbReference>
<evidence type="ECO:0000256" key="1">
    <source>
        <dbReference type="SAM" id="Phobius"/>
    </source>
</evidence>
<dbReference type="Proteomes" id="UP001516061">
    <property type="component" value="Unassembled WGS sequence"/>
</dbReference>
<protein>
    <submittedName>
        <fullName evidence="2">Membrane protein</fullName>
    </submittedName>
</protein>
<reference evidence="2 3" key="1">
    <citation type="submission" date="2020-05" db="EMBL/GenBank/DDBJ databases">
        <title>Genomic Encyclopedia of Type Strains, Phase IV (KMG-V): Genome sequencing to study the core and pangenomes of soil and plant-associated prokaryotes.</title>
        <authorList>
            <person name="Whitman W."/>
        </authorList>
    </citation>
    <scope>NUCLEOTIDE SEQUENCE [LARGE SCALE GENOMIC DNA]</scope>
    <source>
        <strain evidence="2 3">C29</strain>
    </source>
</reference>
<keyword evidence="3" id="KW-1185">Reference proteome</keyword>
<sequence length="172" mass="18744">MQLLRPATIAAAALAVAFGSHWLITRTAESGGLLAVALQWAVLVQHAGVHAALALGFALTLRRGQQPLISQLARRVHGRTGFTPAMAAYTRRLTQVWVLYFLTIALLSLALHGAGWVEAWSLLVNAVTPLSLLAMFAGEHLLRYRLHPEFERVGLMASVRAWRAHQADGSPR</sequence>
<dbReference type="RefSeq" id="WP_173806977.1">
    <property type="nucleotide sequence ID" value="NZ_JABSNM010000021.1"/>
</dbReference>
<feature type="transmembrane region" description="Helical" evidence="1">
    <location>
        <begin position="96"/>
        <end position="116"/>
    </location>
</feature>
<feature type="transmembrane region" description="Helical" evidence="1">
    <location>
        <begin position="40"/>
        <end position="61"/>
    </location>
</feature>
<feature type="transmembrane region" description="Helical" evidence="1">
    <location>
        <begin position="122"/>
        <end position="142"/>
    </location>
</feature>
<organism evidence="2 3">
    <name type="scientific">Sphaerotilus uruguayifluvii</name>
    <dbReference type="NCBI Taxonomy" id="2735897"/>
    <lineage>
        <taxon>Bacteria</taxon>
        <taxon>Pseudomonadati</taxon>
        <taxon>Pseudomonadota</taxon>
        <taxon>Betaproteobacteria</taxon>
        <taxon>Burkholderiales</taxon>
        <taxon>Sphaerotilaceae</taxon>
        <taxon>Sphaerotilus</taxon>
    </lineage>
</organism>
<comment type="caution">
    <text evidence="2">The sequence shown here is derived from an EMBL/GenBank/DDBJ whole genome shotgun (WGS) entry which is preliminary data.</text>
</comment>